<evidence type="ECO:0000313" key="5">
    <source>
        <dbReference type="EMBL" id="GIN58635.1"/>
    </source>
</evidence>
<dbReference type="SUPFAM" id="SSF53822">
    <property type="entry name" value="Periplasmic binding protein-like I"/>
    <property type="match status" value="1"/>
</dbReference>
<dbReference type="Gene3D" id="1.10.260.40">
    <property type="entry name" value="lambda repressor-like DNA-binding domains"/>
    <property type="match status" value="1"/>
</dbReference>
<keyword evidence="3" id="KW-0804">Transcription</keyword>
<keyword evidence="6" id="KW-1185">Reference proteome</keyword>
<evidence type="ECO:0000256" key="2">
    <source>
        <dbReference type="ARBA" id="ARBA00023125"/>
    </source>
</evidence>
<reference evidence="5 6" key="1">
    <citation type="submission" date="2021-03" db="EMBL/GenBank/DDBJ databases">
        <title>Antimicrobial resistance genes in bacteria isolated from Japanese honey, and their potential for conferring macrolide and lincosamide resistance in the American foulbrood pathogen Paenibacillus larvae.</title>
        <authorList>
            <person name="Okamoto M."/>
            <person name="Kumagai M."/>
            <person name="Kanamori H."/>
            <person name="Takamatsu D."/>
        </authorList>
    </citation>
    <scope>NUCLEOTIDE SEQUENCE [LARGE SCALE GENOMIC DNA]</scope>
    <source>
        <strain evidence="5 6">J8TS2</strain>
    </source>
</reference>
<name>A0ABQ4KL04_9BACI</name>
<dbReference type="Proteomes" id="UP000679950">
    <property type="component" value="Unassembled WGS sequence"/>
</dbReference>
<gene>
    <name evidence="5" type="primary">cytR</name>
    <name evidence="5" type="ORF">J8TS2_29540</name>
</gene>
<keyword evidence="1" id="KW-0805">Transcription regulation</keyword>
<dbReference type="CDD" id="cd01392">
    <property type="entry name" value="HTH_LacI"/>
    <property type="match status" value="1"/>
</dbReference>
<sequence length="330" mass="36764">MANISDVAKRAGLSVSTVSRVINNHPYVAEEKRDAVLQAMRELNYQPSAAARQMRGQSSKIVGVIVPRITNPFFSYLVDEIQQIASQNDFQIMIFQSNENKNKETSFLELLAKKQIDGVIMCAMEQSEEFIHSFTKFGPIVLCNESFDGGLLPTVNLDQVQGAYMGVKYLLEKGYSKIAYCTGGLFDGNGKDRDRNKGFNKAISEHGIKVNTEWLFVDQHTIDDGKNIARKIVSMEYRPDAIFTGSDEVAAGLIVEAQKLGLKIPQDLAVIGFDDQPLAALTAPTITTIKQPIQELGRETFKLILSILQKEKYTVDVSKLEMELMIRESA</sequence>
<organism evidence="5 6">
    <name type="scientific">Lederbergia ruris</name>
    <dbReference type="NCBI Taxonomy" id="217495"/>
    <lineage>
        <taxon>Bacteria</taxon>
        <taxon>Bacillati</taxon>
        <taxon>Bacillota</taxon>
        <taxon>Bacilli</taxon>
        <taxon>Bacillales</taxon>
        <taxon>Bacillaceae</taxon>
        <taxon>Lederbergia</taxon>
    </lineage>
</organism>
<dbReference type="InterPro" id="IPR000843">
    <property type="entry name" value="HTH_LacI"/>
</dbReference>
<dbReference type="PANTHER" id="PTHR30146">
    <property type="entry name" value="LACI-RELATED TRANSCRIPTIONAL REPRESSOR"/>
    <property type="match status" value="1"/>
</dbReference>
<evidence type="ECO:0000313" key="6">
    <source>
        <dbReference type="Proteomes" id="UP000679950"/>
    </source>
</evidence>
<dbReference type="Pfam" id="PF00356">
    <property type="entry name" value="LacI"/>
    <property type="match status" value="1"/>
</dbReference>
<dbReference type="RefSeq" id="WP_212966784.1">
    <property type="nucleotide sequence ID" value="NZ_BORB01000027.1"/>
</dbReference>
<accession>A0ABQ4KL04</accession>
<comment type="caution">
    <text evidence="5">The sequence shown here is derived from an EMBL/GenBank/DDBJ whole genome shotgun (WGS) entry which is preliminary data.</text>
</comment>
<proteinExistence type="predicted"/>
<dbReference type="SUPFAM" id="SSF47413">
    <property type="entry name" value="lambda repressor-like DNA-binding domains"/>
    <property type="match status" value="1"/>
</dbReference>
<evidence type="ECO:0000256" key="3">
    <source>
        <dbReference type="ARBA" id="ARBA00023163"/>
    </source>
</evidence>
<evidence type="ECO:0000259" key="4">
    <source>
        <dbReference type="PROSITE" id="PS50932"/>
    </source>
</evidence>
<dbReference type="Pfam" id="PF13377">
    <property type="entry name" value="Peripla_BP_3"/>
    <property type="match status" value="1"/>
</dbReference>
<dbReference type="EMBL" id="BORB01000027">
    <property type="protein sequence ID" value="GIN58635.1"/>
    <property type="molecule type" value="Genomic_DNA"/>
</dbReference>
<dbReference type="PANTHER" id="PTHR30146:SF136">
    <property type="entry name" value="NTD BIOSYNTHESIS OPERON REGULATOR NTDR"/>
    <property type="match status" value="1"/>
</dbReference>
<protein>
    <submittedName>
        <fullName evidence="5">LacI family transcriptional regulator</fullName>
    </submittedName>
</protein>
<dbReference type="InterPro" id="IPR010982">
    <property type="entry name" value="Lambda_DNA-bd_dom_sf"/>
</dbReference>
<dbReference type="SMART" id="SM00354">
    <property type="entry name" value="HTH_LACI"/>
    <property type="match status" value="1"/>
</dbReference>
<dbReference type="Gene3D" id="3.40.50.2300">
    <property type="match status" value="2"/>
</dbReference>
<keyword evidence="2" id="KW-0238">DNA-binding</keyword>
<dbReference type="CDD" id="cd06286">
    <property type="entry name" value="PBP1_CcpB-like"/>
    <property type="match status" value="1"/>
</dbReference>
<evidence type="ECO:0000256" key="1">
    <source>
        <dbReference type="ARBA" id="ARBA00023015"/>
    </source>
</evidence>
<feature type="domain" description="HTH lacI-type" evidence="4">
    <location>
        <begin position="2"/>
        <end position="56"/>
    </location>
</feature>
<dbReference type="PROSITE" id="PS50932">
    <property type="entry name" value="HTH_LACI_2"/>
    <property type="match status" value="1"/>
</dbReference>
<dbReference type="InterPro" id="IPR046335">
    <property type="entry name" value="LacI/GalR-like_sensor"/>
</dbReference>
<dbReference type="InterPro" id="IPR028082">
    <property type="entry name" value="Peripla_BP_I"/>
</dbReference>